<organism evidence="1 2">
    <name type="scientific">Coniella lustricola</name>
    <dbReference type="NCBI Taxonomy" id="2025994"/>
    <lineage>
        <taxon>Eukaryota</taxon>
        <taxon>Fungi</taxon>
        <taxon>Dikarya</taxon>
        <taxon>Ascomycota</taxon>
        <taxon>Pezizomycotina</taxon>
        <taxon>Sordariomycetes</taxon>
        <taxon>Sordariomycetidae</taxon>
        <taxon>Diaporthales</taxon>
        <taxon>Schizoparmaceae</taxon>
        <taxon>Coniella</taxon>
    </lineage>
</organism>
<dbReference type="AlphaFoldDB" id="A0A2T2ZSX4"/>
<feature type="non-terminal residue" evidence="1">
    <location>
        <position position="1"/>
    </location>
</feature>
<accession>A0A2T2ZSX4</accession>
<dbReference type="STRING" id="2025994.A0A2T2ZSX4"/>
<dbReference type="EMBL" id="KZ678757">
    <property type="protein sequence ID" value="PSR75500.1"/>
    <property type="molecule type" value="Genomic_DNA"/>
</dbReference>
<gene>
    <name evidence="1" type="ORF">BD289DRAFT_379245</name>
</gene>
<dbReference type="OrthoDB" id="245989at2759"/>
<name>A0A2T2ZSX4_9PEZI</name>
<dbReference type="InParanoid" id="A0A2T2ZSX4"/>
<reference evidence="1 2" key="1">
    <citation type="journal article" date="2018" name="Mycol. Prog.">
        <title>Coniella lustricola, a new species from submerged detritus.</title>
        <authorList>
            <person name="Raudabaugh D.B."/>
            <person name="Iturriaga T."/>
            <person name="Carver A."/>
            <person name="Mondo S."/>
            <person name="Pangilinan J."/>
            <person name="Lipzen A."/>
            <person name="He G."/>
            <person name="Amirebrahimi M."/>
            <person name="Grigoriev I.V."/>
            <person name="Miller A.N."/>
        </authorList>
    </citation>
    <scope>NUCLEOTIDE SEQUENCE [LARGE SCALE GENOMIC DNA]</scope>
    <source>
        <strain evidence="1 2">B22-T-1</strain>
    </source>
</reference>
<evidence type="ECO:0000313" key="2">
    <source>
        <dbReference type="Proteomes" id="UP000241462"/>
    </source>
</evidence>
<keyword evidence="2" id="KW-1185">Reference proteome</keyword>
<evidence type="ECO:0000313" key="1">
    <source>
        <dbReference type="EMBL" id="PSR75500.1"/>
    </source>
</evidence>
<dbReference type="Proteomes" id="UP000241462">
    <property type="component" value="Unassembled WGS sequence"/>
</dbReference>
<sequence>EGRQIYFGTVEFAAQYFHELGLERPPRSTTPDFVSSLTNPRQRIVRMAYMIGFLDSRTSS</sequence>
<proteinExistence type="predicted"/>
<protein>
    <submittedName>
        <fullName evidence="1">Uncharacterized protein</fullName>
    </submittedName>
</protein>